<evidence type="ECO:0000256" key="2">
    <source>
        <dbReference type="ARBA" id="ARBA00022490"/>
    </source>
</evidence>
<keyword evidence="5" id="KW-0732">Signal</keyword>
<feature type="signal peptide" evidence="5">
    <location>
        <begin position="1"/>
        <end position="19"/>
    </location>
</feature>
<dbReference type="EMBL" id="BMZQ01000001">
    <property type="protein sequence ID" value="GHD05078.1"/>
    <property type="molecule type" value="Genomic_DNA"/>
</dbReference>
<evidence type="ECO:0000256" key="1">
    <source>
        <dbReference type="ARBA" id="ARBA00004496"/>
    </source>
</evidence>
<evidence type="ECO:0000256" key="4">
    <source>
        <dbReference type="ARBA" id="ARBA00024201"/>
    </source>
</evidence>
<dbReference type="InterPro" id="IPR000801">
    <property type="entry name" value="Esterase-like"/>
</dbReference>
<keyword evidence="3" id="KW-0378">Hydrolase</keyword>
<dbReference type="Proteomes" id="UP000630142">
    <property type="component" value="Unassembled WGS sequence"/>
</dbReference>
<dbReference type="Pfam" id="PF11806">
    <property type="entry name" value="Enterochelin_N"/>
    <property type="match status" value="1"/>
</dbReference>
<dbReference type="PANTHER" id="PTHR48098:SF3">
    <property type="entry name" value="IRON(III) ENTEROBACTIN ESTERASE"/>
    <property type="match status" value="1"/>
</dbReference>
<reference evidence="7" key="2">
    <citation type="submission" date="2020-09" db="EMBL/GenBank/DDBJ databases">
        <authorList>
            <person name="Sun Q."/>
            <person name="Kim S."/>
        </authorList>
    </citation>
    <scope>NUCLEOTIDE SEQUENCE</scope>
    <source>
        <strain evidence="7">KCTC 42249</strain>
    </source>
</reference>
<reference evidence="7" key="1">
    <citation type="journal article" date="2014" name="Int. J. Syst. Evol. Microbiol.">
        <title>Complete genome sequence of Corynebacterium casei LMG S-19264T (=DSM 44701T), isolated from a smear-ripened cheese.</title>
        <authorList>
            <consortium name="US DOE Joint Genome Institute (JGI-PGF)"/>
            <person name="Walter F."/>
            <person name="Albersmeier A."/>
            <person name="Kalinowski J."/>
            <person name="Ruckert C."/>
        </authorList>
    </citation>
    <scope>NUCLEOTIDE SEQUENCE</scope>
    <source>
        <strain evidence="7">KCTC 42249</strain>
    </source>
</reference>
<dbReference type="InterPro" id="IPR021764">
    <property type="entry name" value="Enterochelin_esterase_N"/>
</dbReference>
<name>A0A8J3DLY2_9HYPH</name>
<dbReference type="GO" id="GO:0008849">
    <property type="term" value="F:enterochelin esterase activity"/>
    <property type="evidence" value="ECO:0007669"/>
    <property type="project" value="InterPro"/>
</dbReference>
<dbReference type="SUPFAM" id="SSF53474">
    <property type="entry name" value="alpha/beta-Hydrolases"/>
    <property type="match status" value="1"/>
</dbReference>
<dbReference type="GO" id="GO:0005737">
    <property type="term" value="C:cytoplasm"/>
    <property type="evidence" value="ECO:0007669"/>
    <property type="project" value="UniProtKB-SubCell"/>
</dbReference>
<keyword evidence="2" id="KW-0963">Cytoplasm</keyword>
<comment type="similarity">
    <text evidence="4">Belongs to the Fes family.</text>
</comment>
<dbReference type="InterPro" id="IPR014756">
    <property type="entry name" value="Ig_E-set"/>
</dbReference>
<evidence type="ECO:0000313" key="8">
    <source>
        <dbReference type="Proteomes" id="UP000630142"/>
    </source>
</evidence>
<dbReference type="PANTHER" id="PTHR48098">
    <property type="entry name" value="ENTEROCHELIN ESTERASE-RELATED"/>
    <property type="match status" value="1"/>
</dbReference>
<accession>A0A8J3DLY2</accession>
<dbReference type="Pfam" id="PF00756">
    <property type="entry name" value="Esterase"/>
    <property type="match status" value="1"/>
</dbReference>
<gene>
    <name evidence="7" type="primary">fes</name>
    <name evidence="7" type="ORF">GCM10016234_00620</name>
</gene>
<evidence type="ECO:0000259" key="6">
    <source>
        <dbReference type="Pfam" id="PF11806"/>
    </source>
</evidence>
<dbReference type="InterPro" id="IPR013783">
    <property type="entry name" value="Ig-like_fold"/>
</dbReference>
<dbReference type="RefSeq" id="WP_189500783.1">
    <property type="nucleotide sequence ID" value="NZ_BMZQ01000001.1"/>
</dbReference>
<dbReference type="GO" id="GO:0005506">
    <property type="term" value="F:iron ion binding"/>
    <property type="evidence" value="ECO:0007669"/>
    <property type="project" value="InterPro"/>
</dbReference>
<dbReference type="Gene3D" id="2.60.40.10">
    <property type="entry name" value="Immunoglobulins"/>
    <property type="match status" value="1"/>
</dbReference>
<sequence length="531" mass="57753">MVRALLSFALCLVASLSSAQDVSIIRAENGWQELTPDNETQLEAELDVRLGDYVVGAVEAGDGKATVDLLDKRGQHLRRLVDKAGGTKDFRFVAASDRPRVRVAAQAAVKLRITEIVPSKAQVLPAPGYLSPAISRLADDLAAGKDTTGFWNERLREGTPMVEPSENGQSIVTFLARGAERNVRLFGGPSGDHEELERLGQSDTWYKSFIVPNETRLSYQLAYDVPDLPGTPRERRVAILATAKADPFNKTPWPADAPDAFNQESVLELGDAPLQPGLEETDALKGTLSTFQLASKRLGNERDITIYRPAAFDPADPKVQLLFLFDADKYLTAVPTPRILDNLISAKVIPPTVAVFVSEIDSKTRARELPANDAFADFMAGELFPRVIAETGLKATAERTTLAGSSYGGLAAATIALRHPDIFGNAICLSGSFWWHPATAPQDQPNHVAHLVAATPAKPVRFFLTAGLFETSRPGSAGILDTSRHLRDVLLAKDYAVTYREYAGGHDYLVWRGALADMLIAKAGRQFVRAR</sequence>
<dbReference type="Gene3D" id="3.40.50.1820">
    <property type="entry name" value="alpha/beta hydrolase"/>
    <property type="match status" value="1"/>
</dbReference>
<evidence type="ECO:0000313" key="7">
    <source>
        <dbReference type="EMBL" id="GHD05078.1"/>
    </source>
</evidence>
<organism evidence="7 8">
    <name type="scientific">Tianweitania populi</name>
    <dbReference type="NCBI Taxonomy" id="1607949"/>
    <lineage>
        <taxon>Bacteria</taxon>
        <taxon>Pseudomonadati</taxon>
        <taxon>Pseudomonadota</taxon>
        <taxon>Alphaproteobacteria</taxon>
        <taxon>Hyphomicrobiales</taxon>
        <taxon>Phyllobacteriaceae</taxon>
        <taxon>Tianweitania</taxon>
    </lineage>
</organism>
<feature type="domain" description="Enterochelin esterase N-terminal" evidence="6">
    <location>
        <begin position="172"/>
        <end position="276"/>
    </location>
</feature>
<protein>
    <submittedName>
        <fullName evidence="7">Enterochelin esterase</fullName>
    </submittedName>
</protein>
<dbReference type="InterPro" id="IPR029058">
    <property type="entry name" value="AB_hydrolase_fold"/>
</dbReference>
<keyword evidence="8" id="KW-1185">Reference proteome</keyword>
<dbReference type="SUPFAM" id="SSF81296">
    <property type="entry name" value="E set domains"/>
    <property type="match status" value="1"/>
</dbReference>
<comment type="subcellular location">
    <subcellularLocation>
        <location evidence="1">Cytoplasm</location>
    </subcellularLocation>
</comment>
<proteinExistence type="inferred from homology"/>
<feature type="chain" id="PRO_5035257847" evidence="5">
    <location>
        <begin position="20"/>
        <end position="531"/>
    </location>
</feature>
<evidence type="ECO:0000256" key="3">
    <source>
        <dbReference type="ARBA" id="ARBA00022801"/>
    </source>
</evidence>
<dbReference type="GO" id="GO:0006826">
    <property type="term" value="P:iron ion transport"/>
    <property type="evidence" value="ECO:0007669"/>
    <property type="project" value="InterPro"/>
</dbReference>
<dbReference type="InterPro" id="IPR050583">
    <property type="entry name" value="Mycobacterial_A85_antigen"/>
</dbReference>
<comment type="caution">
    <text evidence="7">The sequence shown here is derived from an EMBL/GenBank/DDBJ whole genome shotgun (WGS) entry which is preliminary data.</text>
</comment>
<evidence type="ECO:0000256" key="5">
    <source>
        <dbReference type="SAM" id="SignalP"/>
    </source>
</evidence>
<dbReference type="AlphaFoldDB" id="A0A8J3DLY2"/>